<evidence type="ECO:0000256" key="2">
    <source>
        <dbReference type="ARBA" id="ARBA00010617"/>
    </source>
</evidence>
<dbReference type="InterPro" id="IPR002401">
    <property type="entry name" value="Cyt_P450_E_grp-I"/>
</dbReference>
<comment type="caution">
    <text evidence="11">The sequence shown here is derived from an EMBL/GenBank/DDBJ whole genome shotgun (WGS) entry which is preliminary data.</text>
</comment>
<evidence type="ECO:0000256" key="1">
    <source>
        <dbReference type="ARBA" id="ARBA00001971"/>
    </source>
</evidence>
<dbReference type="PANTHER" id="PTHR47955">
    <property type="entry name" value="CYTOCHROME P450 FAMILY 71 PROTEIN"/>
    <property type="match status" value="1"/>
</dbReference>
<keyword evidence="10" id="KW-0812">Transmembrane</keyword>
<keyword evidence="10" id="KW-1133">Transmembrane helix</keyword>
<dbReference type="InterPro" id="IPR001128">
    <property type="entry name" value="Cyt_P450"/>
</dbReference>
<keyword evidence="6 8" id="KW-0408">Iron</keyword>
<dbReference type="PROSITE" id="PS00086">
    <property type="entry name" value="CYTOCHROME_P450"/>
    <property type="match status" value="1"/>
</dbReference>
<comment type="similarity">
    <text evidence="2 9">Belongs to the cytochrome P450 family.</text>
</comment>
<dbReference type="GO" id="GO:0020037">
    <property type="term" value="F:heme binding"/>
    <property type="evidence" value="ECO:0007669"/>
    <property type="project" value="InterPro"/>
</dbReference>
<evidence type="ECO:0000256" key="8">
    <source>
        <dbReference type="PIRSR" id="PIRSR602401-1"/>
    </source>
</evidence>
<dbReference type="InterPro" id="IPR036396">
    <property type="entry name" value="Cyt_P450_sf"/>
</dbReference>
<evidence type="ECO:0000256" key="5">
    <source>
        <dbReference type="ARBA" id="ARBA00023002"/>
    </source>
</evidence>
<protein>
    <recommendedName>
        <fullName evidence="13">Cytochrome P450</fullName>
    </recommendedName>
</protein>
<proteinExistence type="inferred from homology"/>
<feature type="transmembrane region" description="Helical" evidence="10">
    <location>
        <begin position="6"/>
        <end position="25"/>
    </location>
</feature>
<evidence type="ECO:0000313" key="11">
    <source>
        <dbReference type="EMBL" id="KAJ8766513.1"/>
    </source>
</evidence>
<sequence>MEFQPLSLHLLFISILFLLMLGQIVKRSKGNKPARKLPPGPWRLPILGNLLQLVGSLPHRRLRDLAGIYGPLMHLQLGEVPTLVVSSPETAKEVMKTHDVIFSNRPKFLAPRIISYDCKNIIFSHYGGYWRQLRKICTIELLSAKRVQSFRRIREEEMSNLNKILYSSRGSTINLSEKIHSLTYGITARAAFGKKCKDQEAFISIITRLIEIAAGFSVADVYPSIEALSGLKRKLEKIHQQSDRILENIINEHKVRGRIIGGCSEELEEDLVDVLLKLQDSDPEFPLSVNSIKAVILDIFSAGSETSATTVEWAMSEMLKNPEVMERAQTEVREVFNRKGNVDETDINELKFLKSVIKETLRLHPPLPLIPRECTENCTINGYDIPANTRVFINVWAIGRDPLNWNEAEKFKPERFLNCSTDFKGSDFEYIPFGGGRRMCPGITFGMANIELPLAQLLYLFDWELPFGMKHKELDMTETSGATIRRKELMLIPTPYRPLDT</sequence>
<evidence type="ECO:0000256" key="7">
    <source>
        <dbReference type="ARBA" id="ARBA00023033"/>
    </source>
</evidence>
<evidence type="ECO:0000256" key="4">
    <source>
        <dbReference type="ARBA" id="ARBA00022723"/>
    </source>
</evidence>
<dbReference type="GO" id="GO:0004497">
    <property type="term" value="F:monooxygenase activity"/>
    <property type="evidence" value="ECO:0007669"/>
    <property type="project" value="UniProtKB-KW"/>
</dbReference>
<dbReference type="Gene3D" id="1.10.630.10">
    <property type="entry name" value="Cytochrome P450"/>
    <property type="match status" value="1"/>
</dbReference>
<keyword evidence="4 8" id="KW-0479">Metal-binding</keyword>
<gene>
    <name evidence="11" type="ORF">K2173_023760</name>
</gene>
<dbReference type="PANTHER" id="PTHR47955:SF8">
    <property type="entry name" value="CYTOCHROME P450 71D11-LIKE"/>
    <property type="match status" value="1"/>
</dbReference>
<keyword evidence="12" id="KW-1185">Reference proteome</keyword>
<dbReference type="AlphaFoldDB" id="A0AAV8TID2"/>
<dbReference type="SUPFAM" id="SSF48264">
    <property type="entry name" value="Cytochrome P450"/>
    <property type="match status" value="1"/>
</dbReference>
<reference evidence="11 12" key="1">
    <citation type="submission" date="2021-09" db="EMBL/GenBank/DDBJ databases">
        <title>Genomic insights and catalytic innovation underlie evolution of tropane alkaloids biosynthesis.</title>
        <authorList>
            <person name="Wang Y.-J."/>
            <person name="Tian T."/>
            <person name="Huang J.-P."/>
            <person name="Huang S.-X."/>
        </authorList>
    </citation>
    <scope>NUCLEOTIDE SEQUENCE [LARGE SCALE GENOMIC DNA]</scope>
    <source>
        <strain evidence="11">KIB-2018</strain>
        <tissue evidence="11">Leaf</tissue>
    </source>
</reference>
<dbReference type="InterPro" id="IPR017972">
    <property type="entry name" value="Cyt_P450_CS"/>
</dbReference>
<evidence type="ECO:0000256" key="3">
    <source>
        <dbReference type="ARBA" id="ARBA00022617"/>
    </source>
</evidence>
<dbReference type="PRINTS" id="PR00463">
    <property type="entry name" value="EP450I"/>
</dbReference>
<accession>A0AAV8TID2</accession>
<organism evidence="11 12">
    <name type="scientific">Erythroxylum novogranatense</name>
    <dbReference type="NCBI Taxonomy" id="1862640"/>
    <lineage>
        <taxon>Eukaryota</taxon>
        <taxon>Viridiplantae</taxon>
        <taxon>Streptophyta</taxon>
        <taxon>Embryophyta</taxon>
        <taxon>Tracheophyta</taxon>
        <taxon>Spermatophyta</taxon>
        <taxon>Magnoliopsida</taxon>
        <taxon>eudicotyledons</taxon>
        <taxon>Gunneridae</taxon>
        <taxon>Pentapetalae</taxon>
        <taxon>rosids</taxon>
        <taxon>fabids</taxon>
        <taxon>Malpighiales</taxon>
        <taxon>Erythroxylaceae</taxon>
        <taxon>Erythroxylum</taxon>
    </lineage>
</organism>
<feature type="binding site" description="axial binding residue" evidence="8">
    <location>
        <position position="440"/>
    </location>
    <ligand>
        <name>heme</name>
        <dbReference type="ChEBI" id="CHEBI:30413"/>
    </ligand>
    <ligandPart>
        <name>Fe</name>
        <dbReference type="ChEBI" id="CHEBI:18248"/>
    </ligandPart>
</feature>
<dbReference type="Proteomes" id="UP001159364">
    <property type="component" value="Linkage Group LG05"/>
</dbReference>
<keyword evidence="7 9" id="KW-0503">Monooxygenase</keyword>
<dbReference type="EMBL" id="JAIWQS010000005">
    <property type="protein sequence ID" value="KAJ8766513.1"/>
    <property type="molecule type" value="Genomic_DNA"/>
</dbReference>
<dbReference type="CDD" id="cd11072">
    <property type="entry name" value="CYP71-like"/>
    <property type="match status" value="1"/>
</dbReference>
<dbReference type="FunFam" id="1.10.630.10:FF:000008">
    <property type="entry name" value="Cytochrome P450 71D8"/>
    <property type="match status" value="1"/>
</dbReference>
<evidence type="ECO:0000256" key="6">
    <source>
        <dbReference type="ARBA" id="ARBA00023004"/>
    </source>
</evidence>
<dbReference type="Pfam" id="PF00067">
    <property type="entry name" value="p450"/>
    <property type="match status" value="1"/>
</dbReference>
<keyword evidence="10" id="KW-0472">Membrane</keyword>
<evidence type="ECO:0008006" key="13">
    <source>
        <dbReference type="Google" id="ProtNLM"/>
    </source>
</evidence>
<dbReference type="GO" id="GO:0005506">
    <property type="term" value="F:iron ion binding"/>
    <property type="evidence" value="ECO:0007669"/>
    <property type="project" value="InterPro"/>
</dbReference>
<evidence type="ECO:0000256" key="9">
    <source>
        <dbReference type="RuleBase" id="RU000461"/>
    </source>
</evidence>
<dbReference type="GO" id="GO:0016705">
    <property type="term" value="F:oxidoreductase activity, acting on paired donors, with incorporation or reduction of molecular oxygen"/>
    <property type="evidence" value="ECO:0007669"/>
    <property type="project" value="InterPro"/>
</dbReference>
<evidence type="ECO:0000256" key="10">
    <source>
        <dbReference type="SAM" id="Phobius"/>
    </source>
</evidence>
<name>A0AAV8TID2_9ROSI</name>
<evidence type="ECO:0000313" key="12">
    <source>
        <dbReference type="Proteomes" id="UP001159364"/>
    </source>
</evidence>
<comment type="cofactor">
    <cofactor evidence="1 8">
        <name>heme</name>
        <dbReference type="ChEBI" id="CHEBI:30413"/>
    </cofactor>
</comment>
<dbReference type="PRINTS" id="PR00385">
    <property type="entry name" value="P450"/>
</dbReference>
<keyword evidence="5 9" id="KW-0560">Oxidoreductase</keyword>
<keyword evidence="3 8" id="KW-0349">Heme</keyword>